<organism evidence="8 9">
    <name type="scientific">Candidatus Wirthbacteria bacterium CG2_30_54_11</name>
    <dbReference type="NCBI Taxonomy" id="1817892"/>
    <lineage>
        <taxon>Bacteria</taxon>
        <taxon>Candidatus Wirthbacteria</taxon>
    </lineage>
</organism>
<feature type="domain" description="Rod shape-determining protein MreC beta-barrel core" evidence="7">
    <location>
        <begin position="121"/>
        <end position="268"/>
    </location>
</feature>
<evidence type="ECO:0000313" key="9">
    <source>
        <dbReference type="Proteomes" id="UP000183245"/>
    </source>
</evidence>
<dbReference type="GO" id="GO:0005886">
    <property type="term" value="C:plasma membrane"/>
    <property type="evidence" value="ECO:0007669"/>
    <property type="project" value="TreeGrafter"/>
</dbReference>
<evidence type="ECO:0000256" key="6">
    <source>
        <dbReference type="SAM" id="Coils"/>
    </source>
</evidence>
<dbReference type="STRING" id="1817892.AUK40_05890"/>
<comment type="caution">
    <text evidence="8">The sequence shown here is derived from an EMBL/GenBank/DDBJ whole genome shotgun (WGS) entry which is preliminary data.</text>
</comment>
<dbReference type="Gene3D" id="2.40.10.340">
    <property type="entry name" value="Rod shape-determining protein MreC, domain 1"/>
    <property type="match status" value="1"/>
</dbReference>
<evidence type="ECO:0000256" key="1">
    <source>
        <dbReference type="ARBA" id="ARBA00009369"/>
    </source>
</evidence>
<dbReference type="NCBIfam" id="TIGR00219">
    <property type="entry name" value="mreC"/>
    <property type="match status" value="1"/>
</dbReference>
<dbReference type="InterPro" id="IPR055342">
    <property type="entry name" value="MreC_beta-barrel_core"/>
</dbReference>
<dbReference type="PIRSF" id="PIRSF038471">
    <property type="entry name" value="MreC"/>
    <property type="match status" value="1"/>
</dbReference>
<accession>A0A1J5ITK0</accession>
<dbReference type="Gene3D" id="2.40.10.350">
    <property type="entry name" value="Rod shape-determining protein MreC, domain 2"/>
    <property type="match status" value="1"/>
</dbReference>
<evidence type="ECO:0000259" key="7">
    <source>
        <dbReference type="Pfam" id="PF04085"/>
    </source>
</evidence>
<feature type="coiled-coil region" evidence="6">
    <location>
        <begin position="68"/>
        <end position="112"/>
    </location>
</feature>
<dbReference type="GO" id="GO:0008360">
    <property type="term" value="P:regulation of cell shape"/>
    <property type="evidence" value="ECO:0007669"/>
    <property type="project" value="UniProtKB-KW"/>
</dbReference>
<dbReference type="Proteomes" id="UP000183245">
    <property type="component" value="Unassembled WGS sequence"/>
</dbReference>
<dbReference type="EMBL" id="MNZT01000107">
    <property type="protein sequence ID" value="OIP95606.1"/>
    <property type="molecule type" value="Genomic_DNA"/>
</dbReference>
<dbReference type="InterPro" id="IPR042175">
    <property type="entry name" value="Cell/Rod_MreC_2"/>
</dbReference>
<dbReference type="AlphaFoldDB" id="A0A1J5ITK0"/>
<evidence type="ECO:0000256" key="2">
    <source>
        <dbReference type="ARBA" id="ARBA00013855"/>
    </source>
</evidence>
<evidence type="ECO:0000313" key="8">
    <source>
        <dbReference type="EMBL" id="OIP95606.1"/>
    </source>
</evidence>
<evidence type="ECO:0000256" key="3">
    <source>
        <dbReference type="ARBA" id="ARBA00022960"/>
    </source>
</evidence>
<proteinExistence type="inferred from homology"/>
<reference evidence="8 9" key="1">
    <citation type="journal article" date="2016" name="Environ. Microbiol.">
        <title>Genomic resolution of a cold subsurface aquifer community provides metabolic insights for novel microbes adapted to high CO concentrations.</title>
        <authorList>
            <person name="Probst A.J."/>
            <person name="Castelle C.J."/>
            <person name="Singh A."/>
            <person name="Brown C.T."/>
            <person name="Anantharaman K."/>
            <person name="Sharon I."/>
            <person name="Hug L.A."/>
            <person name="Burstein D."/>
            <person name="Emerson J.B."/>
            <person name="Thomas B.C."/>
            <person name="Banfield J.F."/>
        </authorList>
    </citation>
    <scope>NUCLEOTIDE SEQUENCE [LARGE SCALE GENOMIC DNA]</scope>
    <source>
        <strain evidence="8">CG2_30_54_11</strain>
    </source>
</reference>
<keyword evidence="3 5" id="KW-0133">Cell shape</keyword>
<protein>
    <recommendedName>
        <fullName evidence="2 5">Cell shape-determining protein MreC</fullName>
    </recommendedName>
    <alternativeName>
        <fullName evidence="4 5">Cell shape protein MreC</fullName>
    </alternativeName>
</protein>
<dbReference type="PANTHER" id="PTHR34138">
    <property type="entry name" value="CELL SHAPE-DETERMINING PROTEIN MREC"/>
    <property type="match status" value="1"/>
</dbReference>
<dbReference type="InterPro" id="IPR042177">
    <property type="entry name" value="Cell/Rod_1"/>
</dbReference>
<keyword evidence="6" id="KW-0175">Coiled coil</keyword>
<sequence length="271" mass="29947">MFLFWKSLNNFGKAIFLILFSILVIFLSEVRADFLLRNAIDTVSVPIAQLFHGVSRRVLEVGTFVGSIGSLNRENKLLESRVEILESQEARVEELTLENDQLRSQLSLKQKEGYTMLDARVVAREPAGVVRVVTIDRGEQDGITEKMPVVVSDGLLVGYVRDVYSKSARVSLILDPTVEVPSKLQQSRADGIVKGQELGQGLIMDLIPQGVEVARNNLVVTSGIGDIFPSGLLVGYVQAVYREPNAIFQKADILPAVDFDRLELVTVITGY</sequence>
<name>A0A1J5ITK0_9BACT</name>
<dbReference type="InterPro" id="IPR007221">
    <property type="entry name" value="MreC"/>
</dbReference>
<comment type="function">
    <text evidence="5">Involved in formation and maintenance of cell shape.</text>
</comment>
<dbReference type="PANTHER" id="PTHR34138:SF1">
    <property type="entry name" value="CELL SHAPE-DETERMINING PROTEIN MREC"/>
    <property type="match status" value="1"/>
</dbReference>
<comment type="similarity">
    <text evidence="1 5">Belongs to the MreC family.</text>
</comment>
<evidence type="ECO:0000256" key="5">
    <source>
        <dbReference type="PIRNR" id="PIRNR038471"/>
    </source>
</evidence>
<evidence type="ECO:0000256" key="4">
    <source>
        <dbReference type="ARBA" id="ARBA00032089"/>
    </source>
</evidence>
<dbReference type="Pfam" id="PF04085">
    <property type="entry name" value="MreC"/>
    <property type="match status" value="1"/>
</dbReference>
<gene>
    <name evidence="8" type="ORF">AUK40_05890</name>
</gene>